<name>A0A8T5GEQ0_9ARCH</name>
<dbReference type="Proteomes" id="UP000722459">
    <property type="component" value="Unassembled WGS sequence"/>
</dbReference>
<proteinExistence type="predicted"/>
<comment type="caution">
    <text evidence="2">The sequence shown here is derived from an EMBL/GenBank/DDBJ whole genome shotgun (WGS) entry which is preliminary data.</text>
</comment>
<evidence type="ECO:0000313" key="2">
    <source>
        <dbReference type="EMBL" id="MBT4870451.1"/>
    </source>
</evidence>
<protein>
    <submittedName>
        <fullName evidence="2">Uncharacterized protein</fullName>
    </submittedName>
</protein>
<evidence type="ECO:0000313" key="3">
    <source>
        <dbReference type="Proteomes" id="UP000722459"/>
    </source>
</evidence>
<dbReference type="EMBL" id="JABJNZ010000037">
    <property type="protein sequence ID" value="MBT4870451.1"/>
    <property type="molecule type" value="Genomic_DNA"/>
</dbReference>
<dbReference type="AlphaFoldDB" id="A0A8T5GEQ0"/>
<feature type="coiled-coil region" evidence="1">
    <location>
        <begin position="11"/>
        <end position="65"/>
    </location>
</feature>
<reference evidence="2" key="1">
    <citation type="journal article" date="2021" name="ISME J.">
        <title>Mercury methylation by metabolically versatile and cosmopolitan marine bacteria.</title>
        <authorList>
            <person name="Lin H."/>
            <person name="Ascher D.B."/>
            <person name="Myung Y."/>
            <person name="Lamborg C.H."/>
            <person name="Hallam S.J."/>
            <person name="Gionfriddo C.M."/>
            <person name="Holt K.E."/>
            <person name="Moreau J.W."/>
        </authorList>
    </citation>
    <scope>NUCLEOTIDE SEQUENCE</scope>
    <source>
        <strain evidence="2">SI075_bin30</strain>
    </source>
</reference>
<accession>A0A8T5GEQ0</accession>
<keyword evidence="1" id="KW-0175">Coiled coil</keyword>
<organism evidence="2 3">
    <name type="scientific">Candidatus Iainarchaeum sp</name>
    <dbReference type="NCBI Taxonomy" id="3101447"/>
    <lineage>
        <taxon>Archaea</taxon>
        <taxon>Candidatus Iainarchaeota</taxon>
        <taxon>Candidatus Iainarchaeia</taxon>
        <taxon>Candidatus Iainarchaeales</taxon>
        <taxon>Candidatus Iainarchaeaceae</taxon>
        <taxon>Candidatus Iainarchaeum</taxon>
    </lineage>
</organism>
<sequence>MVSEDLSKFKNRLLKQLEEGHKHRIDNLERRLSDVKKQNLDLNVIQFFEREIKDEKNMLKHVDLEVVSLIHWVENGLKPTKPKPEIRGNSVIFRKSVRVGKKVKKEKLLVCQTEPSVFFPYWDKQGNRYCQEYLVCDLNKNKVDYLSEFKKIIKKWDYANDGIKYAKFLGYAPVPPSKFDAFKLFFKGIKGNSQLPKKYNTLRKFNRFFKEGM</sequence>
<gene>
    <name evidence="2" type="ORF">HON47_02670</name>
</gene>
<evidence type="ECO:0000256" key="1">
    <source>
        <dbReference type="SAM" id="Coils"/>
    </source>
</evidence>